<dbReference type="Gene3D" id="3.30.1360.170">
    <property type="match status" value="1"/>
</dbReference>
<protein>
    <recommendedName>
        <fullName evidence="3">Thymidylate synthase</fullName>
    </recommendedName>
</protein>
<proteinExistence type="predicted"/>
<gene>
    <name evidence="1" type="ORF">AUJ44_01950</name>
</gene>
<dbReference type="EMBL" id="MNVO01000031">
    <property type="protein sequence ID" value="OIO32654.1"/>
    <property type="molecule type" value="Genomic_DNA"/>
</dbReference>
<dbReference type="SUPFAM" id="SSF69796">
    <property type="entry name" value="Thymidylate synthase-complementing protein Thy1"/>
    <property type="match status" value="1"/>
</dbReference>
<name>A0A1J4VDN4_9BACT</name>
<dbReference type="GO" id="GO:0004799">
    <property type="term" value="F:thymidylate synthase activity"/>
    <property type="evidence" value="ECO:0007669"/>
    <property type="project" value="TreeGrafter"/>
</dbReference>
<organism evidence="1 2">
    <name type="scientific">Candidatus Nomurabacteria bacterium CG1_02_47_685</name>
    <dbReference type="NCBI Taxonomy" id="1805282"/>
    <lineage>
        <taxon>Bacteria</taxon>
        <taxon>Candidatus Nomuraibacteriota</taxon>
    </lineage>
</organism>
<dbReference type="PANTHER" id="PTHR34934">
    <property type="entry name" value="FLAVIN-DEPENDENT THYMIDYLATE SYNTHASE"/>
    <property type="match status" value="1"/>
</dbReference>
<sequence length="457" mass="52843">MSTENLKHVVRRTSNDAMILVLNTGAIINPEAEAMLQALHSRSAGGIARHLEVLKREGSERFMSLFYVGYGHKSIGDCGTCTIFIEGVSMLAAKAIQDWPLYSGQEASTRFIDFAKQSFFDPTDTPEGTAVLNRWRLFYLRGTSVLQDFLTERFPRQAGENEITYEKAIRARSFDVMRGFLPAGAATNLAWHTNLRQAVDHLMLLRHHPLHEVRDVANAIEDALKEAFPSSFGQKRHAEMEEYNAMLLSEHMYFTRNKWLCKEFEVERDGVDRRQLGQYEHLLRRRPPKTELPRIVGECGTLQFGFWLDFGSFRDVQRHRPVIQQMPLVVTDIGFEPWYLDELPSALKTEAQNLIEEQDRAIAQLKRDGNFLSPFERQYYIAMGYQIPNRISGTIPEFTYLVELRATRFVHPTLRKRAREMATAMLKLYGDYGLVLHLDDDHDRFDVRRGEHDIVQR</sequence>
<comment type="caution">
    <text evidence="1">The sequence shown here is derived from an EMBL/GenBank/DDBJ whole genome shotgun (WGS) entry which is preliminary data.</text>
</comment>
<dbReference type="GO" id="GO:0006231">
    <property type="term" value="P:dTMP biosynthetic process"/>
    <property type="evidence" value="ECO:0007669"/>
    <property type="project" value="InterPro"/>
</dbReference>
<reference evidence="1 2" key="1">
    <citation type="journal article" date="2016" name="Environ. Microbiol.">
        <title>Genomic resolution of a cold subsurface aquifer community provides metabolic insights for novel microbes adapted to high CO concentrations.</title>
        <authorList>
            <person name="Probst A.J."/>
            <person name="Castelle C.J."/>
            <person name="Singh A."/>
            <person name="Brown C.T."/>
            <person name="Anantharaman K."/>
            <person name="Sharon I."/>
            <person name="Hug L.A."/>
            <person name="Burstein D."/>
            <person name="Emerson J.B."/>
            <person name="Thomas B.C."/>
            <person name="Banfield J.F."/>
        </authorList>
    </citation>
    <scope>NUCLEOTIDE SEQUENCE [LARGE SCALE GENOMIC DNA]</scope>
    <source>
        <strain evidence="1">CG1_02_47_685</strain>
    </source>
</reference>
<dbReference type="PROSITE" id="PS51331">
    <property type="entry name" value="THYX"/>
    <property type="match status" value="1"/>
</dbReference>
<dbReference type="GO" id="GO:0050797">
    <property type="term" value="F:thymidylate synthase (FAD) activity"/>
    <property type="evidence" value="ECO:0007669"/>
    <property type="project" value="InterPro"/>
</dbReference>
<dbReference type="GO" id="GO:0050660">
    <property type="term" value="F:flavin adenine dinucleotide binding"/>
    <property type="evidence" value="ECO:0007669"/>
    <property type="project" value="InterPro"/>
</dbReference>
<dbReference type="InterPro" id="IPR036098">
    <property type="entry name" value="Thymidylate_synthase_ThyX_sf"/>
</dbReference>
<dbReference type="AlphaFoldDB" id="A0A1J4VDN4"/>
<dbReference type="PANTHER" id="PTHR34934:SF1">
    <property type="entry name" value="FLAVIN-DEPENDENT THYMIDYLATE SYNTHASE"/>
    <property type="match status" value="1"/>
</dbReference>
<dbReference type="Pfam" id="PF02511">
    <property type="entry name" value="Thy1"/>
    <property type="match status" value="1"/>
</dbReference>
<dbReference type="GO" id="GO:0070402">
    <property type="term" value="F:NADPH binding"/>
    <property type="evidence" value="ECO:0007669"/>
    <property type="project" value="TreeGrafter"/>
</dbReference>
<dbReference type="InterPro" id="IPR003669">
    <property type="entry name" value="Thymidylate_synthase_ThyX"/>
</dbReference>
<accession>A0A1J4VDN4</accession>
<evidence type="ECO:0008006" key="3">
    <source>
        <dbReference type="Google" id="ProtNLM"/>
    </source>
</evidence>
<evidence type="ECO:0000313" key="1">
    <source>
        <dbReference type="EMBL" id="OIO32654.1"/>
    </source>
</evidence>
<dbReference type="Proteomes" id="UP000183206">
    <property type="component" value="Unassembled WGS sequence"/>
</dbReference>
<dbReference type="STRING" id="1805282.AUJ44_01950"/>
<evidence type="ECO:0000313" key="2">
    <source>
        <dbReference type="Proteomes" id="UP000183206"/>
    </source>
</evidence>